<accession>A0AAP0KWW2</accession>
<feature type="region of interest" description="Disordered" evidence="1">
    <location>
        <begin position="114"/>
        <end position="141"/>
    </location>
</feature>
<feature type="compositionally biased region" description="Polar residues" evidence="1">
    <location>
        <begin position="188"/>
        <end position="199"/>
    </location>
</feature>
<sequence>MDGRVGAESESLRSDSKKRTMDECVDQDQSEGSSKRVKMRDLESVFLSEAIESLRVELDVKIIIDVEFPGFVLVGFLIWVLNRMQIRICDYAGDHGSSCISEIGTGRNGNLLLSKDSKDQCDDTSRNEEGSRDTEDTAETVSDAYESVPKARDSLSLLGDAAFLSLRCGDTSSNSADANSKAEISSAHVETSGKTSFLSKPQRDATIGFPSSRGVGLNINVNNTPNSVEQDPFYPYKVHTYLKSRDESECGSTTGPVEEKDSFKLWKEMKQNGFLSSSYGGIPMPNVPKQRGRKKKNDPLKTKMEIAKKEHVTRFTKIAAPSGLLNGLNPGIINHVRNRKQVHSIIEALLRSEKHETRSNSTAIIASKTGNKEAHGKEKVHDSSHDSGATRSVLAHCDEPSTIFTGAMEGRECQLMSNREDETLSLKLSSTTMRSENTFLIEESSNEASVSSLSDTKGRLAALRRSKKRVQAVIETELPFLISKEFSHNQVNDPNVIQSSKALSSADGEMHRVRWTALFDQMDKALTEEGKYLETQLNQIKELRLHCEHGLQCINWIDPRLKKESMQREFAVRAAAASIYSTCNFAQAKEDVSCF</sequence>
<organism evidence="2 3">
    <name type="scientific">Stephania cephalantha</name>
    <dbReference type="NCBI Taxonomy" id="152367"/>
    <lineage>
        <taxon>Eukaryota</taxon>
        <taxon>Viridiplantae</taxon>
        <taxon>Streptophyta</taxon>
        <taxon>Embryophyta</taxon>
        <taxon>Tracheophyta</taxon>
        <taxon>Spermatophyta</taxon>
        <taxon>Magnoliopsida</taxon>
        <taxon>Ranunculales</taxon>
        <taxon>Menispermaceae</taxon>
        <taxon>Menispermoideae</taxon>
        <taxon>Cissampelideae</taxon>
        <taxon>Stephania</taxon>
    </lineage>
</organism>
<feature type="compositionally biased region" description="Basic and acidic residues" evidence="1">
    <location>
        <begin position="115"/>
        <end position="135"/>
    </location>
</feature>
<proteinExistence type="predicted"/>
<dbReference type="Proteomes" id="UP001419268">
    <property type="component" value="Unassembled WGS sequence"/>
</dbReference>
<gene>
    <name evidence="2" type="ORF">Scep_005876</name>
</gene>
<dbReference type="PANTHER" id="PTHR33924:SF5">
    <property type="entry name" value="CATION-TRANSPORTING ATPASE"/>
    <property type="match status" value="1"/>
</dbReference>
<feature type="region of interest" description="Disordered" evidence="1">
    <location>
        <begin position="370"/>
        <end position="389"/>
    </location>
</feature>
<name>A0AAP0KWW2_9MAGN</name>
<dbReference type="EMBL" id="JBBNAG010000002">
    <property type="protein sequence ID" value="KAK9159302.1"/>
    <property type="molecule type" value="Genomic_DNA"/>
</dbReference>
<comment type="caution">
    <text evidence="2">The sequence shown here is derived from an EMBL/GenBank/DDBJ whole genome shotgun (WGS) entry which is preliminary data.</text>
</comment>
<keyword evidence="3" id="KW-1185">Reference proteome</keyword>
<evidence type="ECO:0000256" key="1">
    <source>
        <dbReference type="SAM" id="MobiDB-lite"/>
    </source>
</evidence>
<feature type="region of interest" description="Disordered" evidence="1">
    <location>
        <begin position="277"/>
        <end position="298"/>
    </location>
</feature>
<protein>
    <submittedName>
        <fullName evidence="2">Uncharacterized protein</fullName>
    </submittedName>
</protein>
<feature type="region of interest" description="Disordered" evidence="1">
    <location>
        <begin position="1"/>
        <end position="33"/>
    </location>
</feature>
<feature type="region of interest" description="Disordered" evidence="1">
    <location>
        <begin position="172"/>
        <end position="205"/>
    </location>
</feature>
<evidence type="ECO:0000313" key="3">
    <source>
        <dbReference type="Proteomes" id="UP001419268"/>
    </source>
</evidence>
<reference evidence="2 3" key="1">
    <citation type="submission" date="2024-01" db="EMBL/GenBank/DDBJ databases">
        <title>Genome assemblies of Stephania.</title>
        <authorList>
            <person name="Yang L."/>
        </authorList>
    </citation>
    <scope>NUCLEOTIDE SEQUENCE [LARGE SCALE GENOMIC DNA]</scope>
    <source>
        <strain evidence="2">JXDWG</strain>
        <tissue evidence="2">Leaf</tissue>
    </source>
</reference>
<feature type="compositionally biased region" description="Basic and acidic residues" evidence="1">
    <location>
        <begin position="370"/>
        <end position="385"/>
    </location>
</feature>
<dbReference type="AlphaFoldDB" id="A0AAP0KWW2"/>
<feature type="compositionally biased region" description="Basic and acidic residues" evidence="1">
    <location>
        <begin position="1"/>
        <end position="22"/>
    </location>
</feature>
<dbReference type="PANTHER" id="PTHR33924">
    <property type="entry name" value="CATION-TRANSPORTING ATPASE"/>
    <property type="match status" value="1"/>
</dbReference>
<evidence type="ECO:0000313" key="2">
    <source>
        <dbReference type="EMBL" id="KAK9159302.1"/>
    </source>
</evidence>